<dbReference type="eggNOG" id="COG1287">
    <property type="taxonomic scope" value="Bacteria"/>
</dbReference>
<feature type="transmembrane region" description="Helical" evidence="1">
    <location>
        <begin position="311"/>
        <end position="327"/>
    </location>
</feature>
<evidence type="ECO:0008006" key="4">
    <source>
        <dbReference type="Google" id="ProtNLM"/>
    </source>
</evidence>
<evidence type="ECO:0000256" key="1">
    <source>
        <dbReference type="SAM" id="Phobius"/>
    </source>
</evidence>
<keyword evidence="3" id="KW-1185">Reference proteome</keyword>
<dbReference type="EMBL" id="CP000804">
    <property type="protein sequence ID" value="ABU57223.1"/>
    <property type="molecule type" value="Genomic_DNA"/>
</dbReference>
<organism evidence="2 3">
    <name type="scientific">Roseiflexus castenholzii (strain DSM 13941 / HLO8)</name>
    <dbReference type="NCBI Taxonomy" id="383372"/>
    <lineage>
        <taxon>Bacteria</taxon>
        <taxon>Bacillati</taxon>
        <taxon>Chloroflexota</taxon>
        <taxon>Chloroflexia</taxon>
        <taxon>Chloroflexales</taxon>
        <taxon>Roseiflexineae</taxon>
        <taxon>Roseiflexaceae</taxon>
        <taxon>Roseiflexus</taxon>
    </lineage>
</organism>
<accession>A7NIC3</accession>
<keyword evidence="1" id="KW-0812">Transmembrane</keyword>
<feature type="transmembrane region" description="Helical" evidence="1">
    <location>
        <begin position="237"/>
        <end position="265"/>
    </location>
</feature>
<proteinExistence type="predicted"/>
<keyword evidence="1" id="KW-1133">Transmembrane helix</keyword>
<reference evidence="2 3" key="1">
    <citation type="submission" date="2007-08" db="EMBL/GenBank/DDBJ databases">
        <title>Complete sequence of Roseiflexus castenholzii DSM 13941.</title>
        <authorList>
            <consortium name="US DOE Joint Genome Institute"/>
            <person name="Copeland A."/>
            <person name="Lucas S."/>
            <person name="Lapidus A."/>
            <person name="Barry K."/>
            <person name="Glavina del Rio T."/>
            <person name="Dalin E."/>
            <person name="Tice H."/>
            <person name="Pitluck S."/>
            <person name="Thompson L.S."/>
            <person name="Brettin T."/>
            <person name="Bruce D."/>
            <person name="Detter J.C."/>
            <person name="Han C."/>
            <person name="Tapia R."/>
            <person name="Schmutz J."/>
            <person name="Larimer F."/>
            <person name="Land M."/>
            <person name="Hauser L."/>
            <person name="Kyrpides N."/>
            <person name="Mikhailova N."/>
            <person name="Bryant D.A."/>
            <person name="Hanada S."/>
            <person name="Tsukatani Y."/>
            <person name="Richardson P."/>
        </authorList>
    </citation>
    <scope>NUCLEOTIDE SEQUENCE [LARGE SCALE GENOMIC DNA]</scope>
    <source>
        <strain evidence="3">DSM 13941 / HLO8</strain>
    </source>
</reference>
<feature type="transmembrane region" description="Helical" evidence="1">
    <location>
        <begin position="28"/>
        <end position="52"/>
    </location>
</feature>
<dbReference type="KEGG" id="rca:Rcas_1124"/>
<evidence type="ECO:0000313" key="3">
    <source>
        <dbReference type="Proteomes" id="UP000000263"/>
    </source>
</evidence>
<dbReference type="HOGENOM" id="CLU_033063_0_0_0"/>
<name>A7NIC3_ROSCS</name>
<feature type="transmembrane region" description="Helical" evidence="1">
    <location>
        <begin position="196"/>
        <end position="216"/>
    </location>
</feature>
<keyword evidence="1" id="KW-0472">Membrane</keyword>
<feature type="transmembrane region" description="Helical" evidence="1">
    <location>
        <begin position="285"/>
        <end position="304"/>
    </location>
</feature>
<feature type="transmembrane region" description="Helical" evidence="1">
    <location>
        <begin position="138"/>
        <end position="157"/>
    </location>
</feature>
<dbReference type="AlphaFoldDB" id="A7NIC3"/>
<gene>
    <name evidence="2" type="ordered locus">Rcas_1124</name>
</gene>
<evidence type="ECO:0000313" key="2">
    <source>
        <dbReference type="EMBL" id="ABU57223.1"/>
    </source>
</evidence>
<protein>
    <recommendedName>
        <fullName evidence="4">Glycosyltransferase RgtA/B/C/D-like domain-containing protein</fullName>
    </recommendedName>
</protein>
<feature type="transmembrane region" description="Helical" evidence="1">
    <location>
        <begin position="164"/>
        <end position="184"/>
    </location>
</feature>
<dbReference type="STRING" id="383372.Rcas_1124"/>
<sequence length="519" mass="56943">MISIMAQECSNMAMNTTNAALPRHTGRALLPALAHLYGAIPLAVVVALIALAPTDPHDFWWHLRIGRIVAEAGIPRTNMFAWTVPTDQPFVYAAWLSDWLFYQAYLLAGLQGPAQVRNLLGMLAFALVLLDARRRSGSWRLAGLAVLLAGAMTINNLTTRPQNWAWAPFMAYVVLLGAYTARQVEWPALLALPPLMLFWVNVHGSFVLGLALLALCCAGEGMRMLLRQPDAPDRRRVAALGTTAVATLAATVINPIGANIFGYVLKLLTDPPIQGLVNEWQPPTVRSLAGQAFFLAVLLLIAALALGRRRLSLTDTLLLCAFLWLAWSGMRHVVWFGMLAMPMLAQCLAHPASRSLPQRGDPFAGIVALVLIAGVVALQPPCKPLLALPAPYRALFADVPGAPLIYSADTPVGAAAYLRDHPGGRLFNDMAYGSYLIWALPEPQVFVDTRVELYPLALWEDYLALSEARNYATLIERYGIDRALLSRSRQAPLVAALANDPGWVVEYEDRFSILYRRER</sequence>
<dbReference type="Proteomes" id="UP000000263">
    <property type="component" value="Chromosome"/>
</dbReference>